<dbReference type="InterPro" id="IPR002401">
    <property type="entry name" value="Cyt_P450_E_grp-I"/>
</dbReference>
<dbReference type="PRINTS" id="PR00463">
    <property type="entry name" value="EP450I"/>
</dbReference>
<dbReference type="PANTHER" id="PTHR46206">
    <property type="entry name" value="CYTOCHROME P450"/>
    <property type="match status" value="1"/>
</dbReference>
<evidence type="ECO:0000256" key="2">
    <source>
        <dbReference type="ARBA" id="ARBA00010617"/>
    </source>
</evidence>
<evidence type="ECO:0000313" key="8">
    <source>
        <dbReference type="Proteomes" id="UP000308199"/>
    </source>
</evidence>
<keyword evidence="3 6" id="KW-0479">Metal-binding</keyword>
<comment type="cofactor">
    <cofactor evidence="1 6">
        <name>heme</name>
        <dbReference type="ChEBI" id="CHEBI:30413"/>
    </cofactor>
</comment>
<feature type="binding site" description="axial binding residue" evidence="6">
    <location>
        <position position="256"/>
    </location>
    <ligand>
        <name>heme</name>
        <dbReference type="ChEBI" id="CHEBI:30413"/>
    </ligand>
    <ligandPart>
        <name>Fe</name>
        <dbReference type="ChEBI" id="CHEBI:18248"/>
    </ligandPart>
</feature>
<dbReference type="Proteomes" id="UP000308199">
    <property type="component" value="Unassembled WGS sequence"/>
</dbReference>
<dbReference type="SUPFAM" id="SSF48264">
    <property type="entry name" value="Cytochrome P450"/>
    <property type="match status" value="1"/>
</dbReference>
<dbReference type="InterPro" id="IPR036396">
    <property type="entry name" value="Cyt_P450_sf"/>
</dbReference>
<keyword evidence="5 6" id="KW-0408">Iron</keyword>
<organism evidence="7 8">
    <name type="scientific">Phellinidium pouzarii</name>
    <dbReference type="NCBI Taxonomy" id="167371"/>
    <lineage>
        <taxon>Eukaryota</taxon>
        <taxon>Fungi</taxon>
        <taxon>Dikarya</taxon>
        <taxon>Basidiomycota</taxon>
        <taxon>Agaricomycotina</taxon>
        <taxon>Agaricomycetes</taxon>
        <taxon>Hymenochaetales</taxon>
        <taxon>Hymenochaetaceae</taxon>
        <taxon>Phellinidium</taxon>
    </lineage>
</organism>
<accession>A0A4V3XD52</accession>
<gene>
    <name evidence="7" type="ORF">EW145_g2710</name>
</gene>
<evidence type="ECO:0000256" key="6">
    <source>
        <dbReference type="PIRSR" id="PIRSR602401-1"/>
    </source>
</evidence>
<proteinExistence type="inferred from homology"/>
<keyword evidence="4" id="KW-0560">Oxidoreductase</keyword>
<evidence type="ECO:0008006" key="9">
    <source>
        <dbReference type="Google" id="ProtNLM"/>
    </source>
</evidence>
<comment type="similarity">
    <text evidence="2">Belongs to the cytochrome P450 family.</text>
</comment>
<reference evidence="7 8" key="1">
    <citation type="submission" date="2019-02" db="EMBL/GenBank/DDBJ databases">
        <title>Genome sequencing of the rare red list fungi Phellinidium pouzarii.</title>
        <authorList>
            <person name="Buettner E."/>
            <person name="Kellner H."/>
        </authorList>
    </citation>
    <scope>NUCLEOTIDE SEQUENCE [LARGE SCALE GENOMIC DNA]</scope>
    <source>
        <strain evidence="7 8">DSM 108285</strain>
    </source>
</reference>
<evidence type="ECO:0000256" key="3">
    <source>
        <dbReference type="ARBA" id="ARBA00022723"/>
    </source>
</evidence>
<keyword evidence="8" id="KW-1185">Reference proteome</keyword>
<dbReference type="AlphaFoldDB" id="A0A4V3XD52"/>
<dbReference type="OrthoDB" id="1844152at2759"/>
<evidence type="ECO:0000313" key="7">
    <source>
        <dbReference type="EMBL" id="THH08423.1"/>
    </source>
</evidence>
<dbReference type="Gene3D" id="1.10.630.10">
    <property type="entry name" value="Cytochrome P450"/>
    <property type="match status" value="1"/>
</dbReference>
<dbReference type="GO" id="GO:0005506">
    <property type="term" value="F:iron ion binding"/>
    <property type="evidence" value="ECO:0007669"/>
    <property type="project" value="InterPro"/>
</dbReference>
<dbReference type="CDD" id="cd11041">
    <property type="entry name" value="CYP503A1-like"/>
    <property type="match status" value="1"/>
</dbReference>
<dbReference type="GO" id="GO:0020037">
    <property type="term" value="F:heme binding"/>
    <property type="evidence" value="ECO:0007669"/>
    <property type="project" value="InterPro"/>
</dbReference>
<protein>
    <recommendedName>
        <fullName evidence="9">Cytochrome P450</fullName>
    </recommendedName>
</protein>
<comment type="caution">
    <text evidence="7">The sequence shown here is derived from an EMBL/GenBank/DDBJ whole genome shotgun (WGS) entry which is preliminary data.</text>
</comment>
<dbReference type="InterPro" id="IPR001128">
    <property type="entry name" value="Cyt_P450"/>
</dbReference>
<evidence type="ECO:0000256" key="1">
    <source>
        <dbReference type="ARBA" id="ARBA00001971"/>
    </source>
</evidence>
<sequence length="313" mass="35768">MKELSRIAKLKHPLQYKMRTFKVPQVTRWVVVVNSPDLIDELRKAPVDKLSALAAFKELYGAEYGSRLFKEIKTQGRDWKDKPDDLLSWLIDKTPEGEHRTVEALTQRILALNFAAVHTTSVSFTHALFHLVSRPEYIALLREEVNSILGEGWSNNAIHKMRKMDSFLKESQRYSGLALTAVTRKALADFTLSDGTFLPKGTHITCNAIATHRDDKNYARADVFDGFRFVSSSGDDFKLVSTSLSYLPFGHGRFACPGRVFAATVEKTMLAYLVHNYDMKLEEGVRERPKDFNFESLLTPNQKAHILFRRRQL</sequence>
<keyword evidence="6" id="KW-0349">Heme</keyword>
<dbReference type="GO" id="GO:0016705">
    <property type="term" value="F:oxidoreductase activity, acting on paired donors, with incorporation or reduction of molecular oxygen"/>
    <property type="evidence" value="ECO:0007669"/>
    <property type="project" value="InterPro"/>
</dbReference>
<name>A0A4V3XD52_9AGAM</name>
<evidence type="ECO:0000256" key="5">
    <source>
        <dbReference type="ARBA" id="ARBA00023004"/>
    </source>
</evidence>
<dbReference type="GO" id="GO:0004497">
    <property type="term" value="F:monooxygenase activity"/>
    <property type="evidence" value="ECO:0007669"/>
    <property type="project" value="InterPro"/>
</dbReference>
<evidence type="ECO:0000256" key="4">
    <source>
        <dbReference type="ARBA" id="ARBA00023002"/>
    </source>
</evidence>
<dbReference type="EMBL" id="SGPK01000100">
    <property type="protein sequence ID" value="THH08423.1"/>
    <property type="molecule type" value="Genomic_DNA"/>
</dbReference>
<dbReference type="Pfam" id="PF00067">
    <property type="entry name" value="p450"/>
    <property type="match status" value="1"/>
</dbReference>